<sequence length="57" mass="6603">MDSLELNKSKYIISNIKDILYKKLILNTPLTKGYLLVRYTKPTSLARSRKAFGDKKL</sequence>
<dbReference type="AlphaFoldDB" id="A0AAN0W7I9"/>
<organism evidence="1 2">
    <name type="scientific">Bacillus cereus 03BB108</name>
    <dbReference type="NCBI Taxonomy" id="451709"/>
    <lineage>
        <taxon>Bacteria</taxon>
        <taxon>Bacillati</taxon>
        <taxon>Bacillota</taxon>
        <taxon>Bacilli</taxon>
        <taxon>Bacillales</taxon>
        <taxon>Bacillaceae</taxon>
        <taxon>Bacillus</taxon>
        <taxon>Bacillus cereus group</taxon>
    </lineage>
</organism>
<proteinExistence type="predicted"/>
<accession>A0AAN0W7I9</accession>
<evidence type="ECO:0000313" key="1">
    <source>
        <dbReference type="EMBL" id="AJI11669.1"/>
    </source>
</evidence>
<dbReference type="Proteomes" id="UP000031861">
    <property type="component" value="Chromosome"/>
</dbReference>
<gene>
    <name evidence="1" type="ORF">AK40_1274</name>
</gene>
<protein>
    <submittedName>
        <fullName evidence="1">Uncharacterized protein</fullName>
    </submittedName>
</protein>
<reference evidence="1 2" key="1">
    <citation type="journal article" date="2015" name="Genome Announc.">
        <title>Complete genome sequences for 35 biothreat assay-relevant bacillus species.</title>
        <authorList>
            <person name="Johnson S.L."/>
            <person name="Daligault H.E."/>
            <person name="Davenport K.W."/>
            <person name="Jaissle J."/>
            <person name="Frey K.G."/>
            <person name="Ladner J.T."/>
            <person name="Broomall S.M."/>
            <person name="Bishop-Lilly K.A."/>
            <person name="Bruce D.C."/>
            <person name="Gibbons H.S."/>
            <person name="Coyne S.R."/>
            <person name="Lo C.C."/>
            <person name="Meincke L."/>
            <person name="Munk A.C."/>
            <person name="Koroleva G.I."/>
            <person name="Rosenzweig C.N."/>
            <person name="Palacios G.F."/>
            <person name="Redden C.L."/>
            <person name="Minogue T.D."/>
            <person name="Chain P.S."/>
        </authorList>
    </citation>
    <scope>NUCLEOTIDE SEQUENCE [LARGE SCALE GENOMIC DNA]</scope>
    <source>
        <strain evidence="1 2">03BB108</strain>
    </source>
</reference>
<name>A0AAN0W7I9_BACCE</name>
<evidence type="ECO:0000313" key="2">
    <source>
        <dbReference type="Proteomes" id="UP000031861"/>
    </source>
</evidence>
<dbReference type="EMBL" id="CP009641">
    <property type="protein sequence ID" value="AJI11669.1"/>
    <property type="molecule type" value="Genomic_DNA"/>
</dbReference>